<dbReference type="KEGG" id="abri:DFR85_06955"/>
<evidence type="ECO:0000313" key="8">
    <source>
        <dbReference type="EMBL" id="AWR94372.1"/>
    </source>
</evidence>
<evidence type="ECO:0000256" key="5">
    <source>
        <dbReference type="ARBA" id="ARBA00024970"/>
    </source>
</evidence>
<dbReference type="GO" id="GO:0005509">
    <property type="term" value="F:calcium ion binding"/>
    <property type="evidence" value="ECO:0007669"/>
    <property type="project" value="UniProtKB-UniRule"/>
</dbReference>
<dbReference type="NCBIfam" id="NF001617">
    <property type="entry name" value="PRK00407.1"/>
    <property type="match status" value="1"/>
</dbReference>
<evidence type="ECO:0000256" key="2">
    <source>
        <dbReference type="ARBA" id="ARBA00022694"/>
    </source>
</evidence>
<dbReference type="HAMAP" id="MF_01222">
    <property type="entry name" value="Archease_arch"/>
    <property type="match status" value="1"/>
</dbReference>
<organism evidence="8 9">
    <name type="scientific">Acidianus brierleyi</name>
    <dbReference type="NCBI Taxonomy" id="41673"/>
    <lineage>
        <taxon>Archaea</taxon>
        <taxon>Thermoproteota</taxon>
        <taxon>Thermoprotei</taxon>
        <taxon>Sulfolobales</taxon>
        <taxon>Sulfolobaceae</taxon>
        <taxon>Acidianus</taxon>
    </lineage>
</organism>
<dbReference type="AlphaFoldDB" id="A0A2U9IEA0"/>
<feature type="domain" description="Archease" evidence="7">
    <location>
        <begin position="4"/>
        <end position="140"/>
    </location>
</feature>
<comment type="function">
    <text evidence="5 6">Activates the tRNA-splicing ligase complex by facilitating the enzymatic turnover of catalytic subunit RtcB. Acts by promoting the guanylylation of RtcB, a key intermediate step in tRNA ligation. Can also alter the NTP specificity of RtcB such that ATP, dGTP or ITP is used efficiently.</text>
</comment>
<dbReference type="SUPFAM" id="SSF69819">
    <property type="entry name" value="MTH1598-like"/>
    <property type="match status" value="1"/>
</dbReference>
<dbReference type="InterPro" id="IPR022952">
    <property type="entry name" value="Archease_arc"/>
</dbReference>
<comment type="similarity">
    <text evidence="1 6">Belongs to the archease family.</text>
</comment>
<reference evidence="8 9" key="1">
    <citation type="submission" date="2018-05" db="EMBL/GenBank/DDBJ databases">
        <title>Complete Genome Sequences of Extremely Thermoacidophilic, Metal-Mobilizing Type-Strain Members of the Archaeal Family Sulfolobaceae: Acidianus brierleyi DSM-1651T, Acidianus sulfidivorans DSM-18786T, Metallosphaera hakonensis DSM-7519T, and Metallosphaera prunae DSM-10039T.</title>
        <authorList>
            <person name="Counts J.A."/>
            <person name="Kelly R.M."/>
        </authorList>
    </citation>
    <scope>NUCLEOTIDE SEQUENCE [LARGE SCALE GENOMIC DNA]</scope>
    <source>
        <strain evidence="8 9">DSM 1651</strain>
    </source>
</reference>
<feature type="binding site" evidence="6">
    <location>
        <position position="140"/>
    </location>
    <ligand>
        <name>Ca(2+)</name>
        <dbReference type="ChEBI" id="CHEBI:29108"/>
    </ligand>
</feature>
<dbReference type="PANTHER" id="PTHR12682">
    <property type="entry name" value="ARCHEASE"/>
    <property type="match status" value="1"/>
</dbReference>
<evidence type="ECO:0000259" key="7">
    <source>
        <dbReference type="Pfam" id="PF01951"/>
    </source>
</evidence>
<gene>
    <name evidence="8" type="ORF">DFR85_06955</name>
</gene>
<dbReference type="Proteomes" id="UP000248044">
    <property type="component" value="Chromosome"/>
</dbReference>
<dbReference type="RefSeq" id="WP_110270253.1">
    <property type="nucleotide sequence ID" value="NZ_CP029289.2"/>
</dbReference>
<dbReference type="GeneID" id="36831881"/>
<dbReference type="Pfam" id="PF01951">
    <property type="entry name" value="Archease"/>
    <property type="match status" value="1"/>
</dbReference>
<name>A0A2U9IEA0_9CREN</name>
<evidence type="ECO:0000256" key="1">
    <source>
        <dbReference type="ARBA" id="ARBA00007963"/>
    </source>
</evidence>
<accession>A0A2U9IEA0</accession>
<dbReference type="OrthoDB" id="8831at2157"/>
<dbReference type="InterPro" id="IPR036820">
    <property type="entry name" value="Archease_dom_sf"/>
</dbReference>
<dbReference type="Gene3D" id="3.55.10.10">
    <property type="entry name" value="Archease domain"/>
    <property type="match status" value="1"/>
</dbReference>
<protein>
    <recommendedName>
        <fullName evidence="6">Protein archease</fullName>
    </recommendedName>
</protein>
<sequence length="140" mass="16364">MKKFEFFDHTSDVGIRAFGKNINEAFENAGLAVFEIMTDTSHVVPKVDKEIEVEGFDLENLLYRWIEALLFYYDTELLLFSRFSVNIDLDNIKLSAKVSGEKFDENKHERRTLVKAMTYNEMEIKRNEDGSYTITFVVDI</sequence>
<evidence type="ECO:0000256" key="4">
    <source>
        <dbReference type="ARBA" id="ARBA00022837"/>
    </source>
</evidence>
<dbReference type="GO" id="GO:0006388">
    <property type="term" value="P:tRNA splicing, via endonucleolytic cleavage and ligation"/>
    <property type="evidence" value="ECO:0007669"/>
    <property type="project" value="UniProtKB-UniRule"/>
</dbReference>
<dbReference type="PANTHER" id="PTHR12682:SF11">
    <property type="entry name" value="PROTEIN ARCHEASE"/>
    <property type="match status" value="1"/>
</dbReference>
<evidence type="ECO:0000313" key="9">
    <source>
        <dbReference type="Proteomes" id="UP000248044"/>
    </source>
</evidence>
<keyword evidence="2 6" id="KW-0819">tRNA processing</keyword>
<dbReference type="EMBL" id="CP029289">
    <property type="protein sequence ID" value="AWR94372.1"/>
    <property type="molecule type" value="Genomic_DNA"/>
</dbReference>
<keyword evidence="3 6" id="KW-0479">Metal-binding</keyword>
<feature type="binding site" evidence="6">
    <location>
        <position position="12"/>
    </location>
    <ligand>
        <name>Ca(2+)</name>
        <dbReference type="ChEBI" id="CHEBI:29108"/>
    </ligand>
</feature>
<evidence type="ECO:0000256" key="6">
    <source>
        <dbReference type="HAMAP-Rule" id="MF_01222"/>
    </source>
</evidence>
<keyword evidence="4 6" id="KW-0106">Calcium</keyword>
<feature type="binding site" evidence="6">
    <location>
        <position position="139"/>
    </location>
    <ligand>
        <name>Ca(2+)</name>
        <dbReference type="ChEBI" id="CHEBI:29108"/>
    </ligand>
</feature>
<dbReference type="InterPro" id="IPR023572">
    <property type="entry name" value="Archease_dom"/>
</dbReference>
<dbReference type="InterPro" id="IPR002804">
    <property type="entry name" value="Archease"/>
</dbReference>
<evidence type="ECO:0000256" key="3">
    <source>
        <dbReference type="ARBA" id="ARBA00022723"/>
    </source>
</evidence>
<proteinExistence type="inferred from homology"/>
<keyword evidence="9" id="KW-1185">Reference proteome</keyword>